<comment type="caution">
    <text evidence="2">The sequence shown here is derived from an EMBL/GenBank/DDBJ whole genome shotgun (WGS) entry which is preliminary data.</text>
</comment>
<evidence type="ECO:0000313" key="3">
    <source>
        <dbReference type="Proteomes" id="UP000574769"/>
    </source>
</evidence>
<dbReference type="Proteomes" id="UP000574769">
    <property type="component" value="Unassembled WGS sequence"/>
</dbReference>
<evidence type="ECO:0000256" key="1">
    <source>
        <dbReference type="SAM" id="SignalP"/>
    </source>
</evidence>
<evidence type="ECO:0008006" key="4">
    <source>
        <dbReference type="Google" id="ProtNLM"/>
    </source>
</evidence>
<dbReference type="AlphaFoldDB" id="A0A7W7AKD1"/>
<evidence type="ECO:0000313" key="2">
    <source>
        <dbReference type="EMBL" id="MBB4617849.1"/>
    </source>
</evidence>
<keyword evidence="3" id="KW-1185">Reference proteome</keyword>
<dbReference type="PROSITE" id="PS51257">
    <property type="entry name" value="PROKAR_LIPOPROTEIN"/>
    <property type="match status" value="1"/>
</dbReference>
<feature type="signal peptide" evidence="1">
    <location>
        <begin position="1"/>
        <end position="22"/>
    </location>
</feature>
<feature type="chain" id="PRO_5031381482" description="Lipoprotein" evidence="1">
    <location>
        <begin position="23"/>
        <end position="176"/>
    </location>
</feature>
<accession>A0A7W7AKD1</accession>
<sequence>MRNLRGASLAAALAMVTAACSAGVQGSDNASMANALEAQGGVDTNGAAPGGVSLRTPAPDDIREARAGYPLQGVRIPTPSDTKTAYYLLRHRAAANGEVVAIIRHELGRTISYARVGADCQRGLFHVLGTGDTRGHAEANNAKDGPLRATTGKPLRAEMLRFICEKEGTPVPAAAS</sequence>
<organism evidence="2 3">
    <name type="scientific">Sphingomonas abaci</name>
    <dbReference type="NCBI Taxonomy" id="237611"/>
    <lineage>
        <taxon>Bacteria</taxon>
        <taxon>Pseudomonadati</taxon>
        <taxon>Pseudomonadota</taxon>
        <taxon>Alphaproteobacteria</taxon>
        <taxon>Sphingomonadales</taxon>
        <taxon>Sphingomonadaceae</taxon>
        <taxon>Sphingomonas</taxon>
    </lineage>
</organism>
<keyword evidence="1" id="KW-0732">Signal</keyword>
<proteinExistence type="predicted"/>
<protein>
    <recommendedName>
        <fullName evidence="4">Lipoprotein</fullName>
    </recommendedName>
</protein>
<dbReference type="RefSeq" id="WP_184114072.1">
    <property type="nucleotide sequence ID" value="NZ_JACHNY010000003.1"/>
</dbReference>
<dbReference type="EMBL" id="JACHNY010000003">
    <property type="protein sequence ID" value="MBB4617849.1"/>
    <property type="molecule type" value="Genomic_DNA"/>
</dbReference>
<gene>
    <name evidence="2" type="ORF">GGQ96_001977</name>
</gene>
<name>A0A7W7AKD1_9SPHN</name>
<reference evidence="2 3" key="1">
    <citation type="submission" date="2020-08" db="EMBL/GenBank/DDBJ databases">
        <title>Genomic Encyclopedia of Type Strains, Phase IV (KMG-IV): sequencing the most valuable type-strain genomes for metagenomic binning, comparative biology and taxonomic classification.</title>
        <authorList>
            <person name="Goeker M."/>
        </authorList>
    </citation>
    <scope>NUCLEOTIDE SEQUENCE [LARGE SCALE GENOMIC DNA]</scope>
    <source>
        <strain evidence="2 3">DSM 15867</strain>
    </source>
</reference>